<reference evidence="5" key="1">
    <citation type="submission" date="2018-09" db="EMBL/GenBank/DDBJ databases">
        <authorList>
            <person name="Zhu H."/>
        </authorList>
    </citation>
    <scope>NUCLEOTIDE SEQUENCE [LARGE SCALE GENOMIC DNA]</scope>
    <source>
        <strain evidence="5">K1S02-23</strain>
    </source>
</reference>
<dbReference type="Gene3D" id="3.90.550.10">
    <property type="entry name" value="Spore Coat Polysaccharide Biosynthesis Protein SpsA, Chain A"/>
    <property type="match status" value="1"/>
</dbReference>
<dbReference type="OrthoDB" id="9771846at2"/>
<evidence type="ECO:0000313" key="4">
    <source>
        <dbReference type="EMBL" id="RJG01898.1"/>
    </source>
</evidence>
<dbReference type="EMBL" id="QYUQ01000002">
    <property type="protein sequence ID" value="RJG01898.1"/>
    <property type="molecule type" value="Genomic_DNA"/>
</dbReference>
<proteinExistence type="inferred from homology"/>
<keyword evidence="2" id="KW-0328">Glycosyltransferase</keyword>
<name>A0A3A3G0B3_9BURK</name>
<dbReference type="AlphaFoldDB" id="A0A3A3G0B3"/>
<comment type="caution">
    <text evidence="4">The sequence shown here is derived from an EMBL/GenBank/DDBJ whole genome shotgun (WGS) entry which is preliminary data.</text>
</comment>
<protein>
    <submittedName>
        <fullName evidence="4">Glycosyltransferase family 2 protein</fullName>
    </submittedName>
</protein>
<comment type="similarity">
    <text evidence="1">Belongs to the glycosyltransferase 2 family.</text>
</comment>
<accession>A0A3A3G0B3</accession>
<evidence type="ECO:0000256" key="2">
    <source>
        <dbReference type="ARBA" id="ARBA00022676"/>
    </source>
</evidence>
<dbReference type="PANTHER" id="PTHR43179">
    <property type="entry name" value="RHAMNOSYLTRANSFERASE WBBL"/>
    <property type="match status" value="1"/>
</dbReference>
<keyword evidence="5" id="KW-1185">Reference proteome</keyword>
<evidence type="ECO:0000256" key="3">
    <source>
        <dbReference type="ARBA" id="ARBA00022679"/>
    </source>
</evidence>
<evidence type="ECO:0000313" key="5">
    <source>
        <dbReference type="Proteomes" id="UP000266327"/>
    </source>
</evidence>
<dbReference type="GO" id="GO:0016757">
    <property type="term" value="F:glycosyltransferase activity"/>
    <property type="evidence" value="ECO:0007669"/>
    <property type="project" value="UniProtKB-KW"/>
</dbReference>
<dbReference type="PANTHER" id="PTHR43179:SF12">
    <property type="entry name" value="GALACTOFURANOSYLTRANSFERASE GLFT2"/>
    <property type="match status" value="1"/>
</dbReference>
<gene>
    <name evidence="4" type="ORF">D3878_10165</name>
</gene>
<keyword evidence="3 4" id="KW-0808">Transferase</keyword>
<sequence>MTKTHSVVVSILNWNTSESTINCVNSVLKMQATESLKIHVIVIDNGSASENWEALRQGINHEVVSIIRKKDNLGFAGGHNVAIQMAIAENADFIWLVNSDAIVTPETLGHLVSIMESDPTCGAVSPVIVALHDEKILDFCGAQHDWGNLDSIRPRTIDEALHREANHLTDMWVAGTVVLFRIAALKSTGFLDEGLFAYFEDDDIGARLSCASWTSRMATQAIVRHAQPHIKERPAYYFYLTSRNSFRFWLKHTPKPYRRFIRLRLLDRALFTANRLYRRGSNAKAEACLLGALDGFLGRYGVPDLNRRPPVFMQLLRKAVLLKQFRLLRKIEPSQAQ</sequence>
<dbReference type="RefSeq" id="WP_119785360.1">
    <property type="nucleotide sequence ID" value="NZ_QYUQ01000002.1"/>
</dbReference>
<dbReference type="Proteomes" id="UP000266327">
    <property type="component" value="Unassembled WGS sequence"/>
</dbReference>
<organism evidence="4 5">
    <name type="scientific">Noviherbaspirillum sedimenti</name>
    <dbReference type="NCBI Taxonomy" id="2320865"/>
    <lineage>
        <taxon>Bacteria</taxon>
        <taxon>Pseudomonadati</taxon>
        <taxon>Pseudomonadota</taxon>
        <taxon>Betaproteobacteria</taxon>
        <taxon>Burkholderiales</taxon>
        <taxon>Oxalobacteraceae</taxon>
        <taxon>Noviherbaspirillum</taxon>
    </lineage>
</organism>
<evidence type="ECO:0000256" key="1">
    <source>
        <dbReference type="ARBA" id="ARBA00006739"/>
    </source>
</evidence>
<dbReference type="Pfam" id="PF13641">
    <property type="entry name" value="Glyco_tranf_2_3"/>
    <property type="match status" value="1"/>
</dbReference>
<dbReference type="SUPFAM" id="SSF53448">
    <property type="entry name" value="Nucleotide-diphospho-sugar transferases"/>
    <property type="match status" value="1"/>
</dbReference>
<dbReference type="InterPro" id="IPR029044">
    <property type="entry name" value="Nucleotide-diphossugar_trans"/>
</dbReference>